<dbReference type="InterPro" id="IPR011100">
    <property type="entry name" value="Glyco_hydro_67_cat"/>
</dbReference>
<dbReference type="Gene3D" id="3.90.1330.10">
    <property type="entry name" value="Alpha-glucuronidase, C-terminal domain"/>
    <property type="match status" value="1"/>
</dbReference>
<dbReference type="PANTHER" id="PTHR39207">
    <property type="entry name" value="ALPHA-GLUCURONIDASE A"/>
    <property type="match status" value="1"/>
</dbReference>
<feature type="active site" description="Proton acceptor" evidence="11">
    <location>
        <position position="371"/>
    </location>
</feature>
<dbReference type="EC" id="3.2.1.131" evidence="8"/>
<dbReference type="PANTHER" id="PTHR39207:SF1">
    <property type="entry name" value="ALPHA-GLUCURONIDASE A"/>
    <property type="match status" value="1"/>
</dbReference>
<evidence type="ECO:0000256" key="6">
    <source>
        <dbReference type="ARBA" id="ARBA00023326"/>
    </source>
</evidence>
<evidence type="ECO:0000256" key="11">
    <source>
        <dbReference type="PIRSR" id="PIRSR029900-1"/>
    </source>
</evidence>
<dbReference type="SUPFAM" id="SSF51445">
    <property type="entry name" value="(Trans)glycosidases"/>
    <property type="match status" value="1"/>
</dbReference>
<organism evidence="15 16">
    <name type="scientific">Sphingobacterium gobiense</name>
    <dbReference type="NCBI Taxonomy" id="1382456"/>
    <lineage>
        <taxon>Bacteria</taxon>
        <taxon>Pseudomonadati</taxon>
        <taxon>Bacteroidota</taxon>
        <taxon>Sphingobacteriia</taxon>
        <taxon>Sphingobacteriales</taxon>
        <taxon>Sphingobacteriaceae</taxon>
        <taxon>Sphingobacterium</taxon>
    </lineage>
</organism>
<feature type="domain" description="Glycosyl hydrolase family 67 C-terminal" evidence="13">
    <location>
        <begin position="432"/>
        <end position="656"/>
    </location>
</feature>
<evidence type="ECO:0000313" key="16">
    <source>
        <dbReference type="Proteomes" id="UP000238642"/>
    </source>
</evidence>
<keyword evidence="12" id="KW-0732">Signal</keyword>
<evidence type="ECO:0000256" key="9">
    <source>
        <dbReference type="ARBA" id="ARBA00078997"/>
    </source>
</evidence>
<reference evidence="15 16" key="1">
    <citation type="submission" date="2018-02" db="EMBL/GenBank/DDBJ databases">
        <title>The draft genome of Sphingobacterium gobiense H7.</title>
        <authorList>
            <person name="Li L."/>
            <person name="Liu L."/>
            <person name="Zhang X."/>
            <person name="Wang T."/>
            <person name="Liang L."/>
        </authorList>
    </citation>
    <scope>NUCLEOTIDE SEQUENCE [LARGE SCALE GENOMIC DNA]</scope>
    <source>
        <strain evidence="15 16">ACCC 05757</strain>
    </source>
</reference>
<evidence type="ECO:0000259" key="14">
    <source>
        <dbReference type="Pfam" id="PF07488"/>
    </source>
</evidence>
<dbReference type="InterPro" id="IPR011395">
    <property type="entry name" value="Glyco_hydro_67_aGlcAse"/>
</dbReference>
<comment type="similarity">
    <text evidence="1 10">Belongs to the glycosyl hydrolase 67 family.</text>
</comment>
<dbReference type="Gene3D" id="3.30.379.10">
    <property type="entry name" value="Chitobiase/beta-hexosaminidase domain 2-like"/>
    <property type="match status" value="1"/>
</dbReference>
<accession>A0A2S9JNV7</accession>
<dbReference type="PIRSF" id="PIRSF029900">
    <property type="entry name" value="Alpha-glucuronds"/>
    <property type="match status" value="1"/>
</dbReference>
<comment type="caution">
    <text evidence="15">The sequence shown here is derived from an EMBL/GenBank/DDBJ whole genome shotgun (WGS) entry which is preliminary data.</text>
</comment>
<keyword evidence="5 10" id="KW-0326">Glycosidase</keyword>
<dbReference type="InterPro" id="IPR037054">
    <property type="entry name" value="A-glucoronidase_C_sf"/>
</dbReference>
<dbReference type="GO" id="GO:0033939">
    <property type="term" value="F:xylan alpha-1,2-glucuronosidase activity"/>
    <property type="evidence" value="ECO:0007669"/>
    <property type="project" value="UniProtKB-EC"/>
</dbReference>
<feature type="active site" description="Proton acceptor" evidence="11">
    <location>
        <position position="343"/>
    </location>
</feature>
<dbReference type="GO" id="GO:0005576">
    <property type="term" value="C:extracellular region"/>
    <property type="evidence" value="ECO:0007669"/>
    <property type="project" value="InterPro"/>
</dbReference>
<dbReference type="GO" id="GO:0046559">
    <property type="term" value="F:alpha-glucuronidase activity"/>
    <property type="evidence" value="ECO:0007669"/>
    <property type="project" value="InterPro"/>
</dbReference>
<keyword evidence="2 10" id="KW-0858">Xylan degradation</keyword>
<dbReference type="Gene3D" id="3.20.20.80">
    <property type="entry name" value="Glycosidases"/>
    <property type="match status" value="1"/>
</dbReference>
<evidence type="ECO:0000256" key="3">
    <source>
        <dbReference type="ARBA" id="ARBA00022801"/>
    </source>
</evidence>
<dbReference type="InterPro" id="IPR017853">
    <property type="entry name" value="GH"/>
</dbReference>
<evidence type="ECO:0000256" key="7">
    <source>
        <dbReference type="ARBA" id="ARBA00052795"/>
    </source>
</evidence>
<keyword evidence="6" id="KW-0624">Polysaccharide degradation</keyword>
<evidence type="ECO:0000256" key="12">
    <source>
        <dbReference type="SAM" id="SignalP"/>
    </source>
</evidence>
<dbReference type="Pfam" id="PF07488">
    <property type="entry name" value="Glyco_hydro_67M"/>
    <property type="match status" value="1"/>
</dbReference>
<keyword evidence="16" id="KW-1185">Reference proteome</keyword>
<dbReference type="GO" id="GO:2000886">
    <property type="term" value="P:glucuronoxylan catabolic process"/>
    <property type="evidence" value="ECO:0007669"/>
    <property type="project" value="UniProtKB-ARBA"/>
</dbReference>
<dbReference type="OrthoDB" id="339499at2"/>
<dbReference type="InterPro" id="IPR029018">
    <property type="entry name" value="Hex-like_dom2"/>
</dbReference>
<feature type="chain" id="PRO_5015435536" description="xylan alpha-1,2-glucuronosidase" evidence="12">
    <location>
        <begin position="21"/>
        <end position="679"/>
    </location>
</feature>
<keyword evidence="3 10" id="KW-0378">Hydrolase</keyword>
<sequence>MSLKKRFLYLFFMLPSLVSAEDGSQLWLRYVPVEEHIAKQRQISLANNHESALLAKQELNRYWRGTSISMHLDKKAKALKEGYQIKSDVSGIRLTAAEPIGLLYGAFHLLRLQGAKVNMQNLNIEEIPDYDIRILNHWDNLDRTVERGYAGYSLWRWDELPNTLSPRYEQYARANASIGINATVLNNVNASPQILTSNYIQKVKALADIFRKYGIKVYLSANFSSPKVLDGLSDSDPSRKEVQDWWKTKVKEIYQHIPDFGGFLVKANSEGQPGPQDHGRTHADGANMLADALKPYGGIVMWRAFVYNPSEQDRAKQAYQEFVPLDGQFRDNVIIQIKNGPIDFQPREPFTPLFGAMKHTAQMIEFQITQEYLGFSNHLAYLAPLFKETLDSDTYARGKGSTVACITDGSIFSAKRTAISAVANIGEDTNWTGHHFAQANWYAFGRLAWNHQLSSEEIADEWISQTFTDNRDFAKPIRQMMMDSREAVVDYMMPLGLHHIFAFGHHYGPEPWGDVEGGRPDWMPWYYHNADTVGVGFDRTTTGSNAVSQYNEPLRSTFNSIETCPENLLLWFHHVPWTHRMKNGHSLWEELCFHYDRGVQEVRQFQKTWDKLEQYVDEQRFSEIQSKLKVQAKDAVWWKDACLLYFQTFSKTPIPYELERPIHELEELKKIKLDMKHHN</sequence>
<feature type="signal peptide" evidence="12">
    <location>
        <begin position="1"/>
        <end position="20"/>
    </location>
</feature>
<evidence type="ECO:0000256" key="10">
    <source>
        <dbReference type="PIRNR" id="PIRNR029900"/>
    </source>
</evidence>
<feature type="active site" description="Proton donor" evidence="11">
    <location>
        <position position="270"/>
    </location>
</feature>
<dbReference type="SUPFAM" id="SSF55545">
    <property type="entry name" value="beta-N-acetylhexosaminidase-like domain"/>
    <property type="match status" value="1"/>
</dbReference>
<keyword evidence="4" id="KW-0119">Carbohydrate metabolism</keyword>
<dbReference type="EMBL" id="PVBS01000002">
    <property type="protein sequence ID" value="PRD54850.1"/>
    <property type="molecule type" value="Genomic_DNA"/>
</dbReference>
<dbReference type="AlphaFoldDB" id="A0A2S9JNV7"/>
<evidence type="ECO:0000256" key="8">
    <source>
        <dbReference type="ARBA" id="ARBA00066400"/>
    </source>
</evidence>
<dbReference type="Proteomes" id="UP000238642">
    <property type="component" value="Unassembled WGS sequence"/>
</dbReference>
<dbReference type="Pfam" id="PF07477">
    <property type="entry name" value="Glyco_hydro_67C"/>
    <property type="match status" value="1"/>
</dbReference>
<name>A0A2S9JNV7_9SPHI</name>
<dbReference type="InterPro" id="IPR011099">
    <property type="entry name" value="Glyco_hydro_67_C"/>
</dbReference>
<evidence type="ECO:0000256" key="1">
    <source>
        <dbReference type="ARBA" id="ARBA00008833"/>
    </source>
</evidence>
<comment type="catalytic activity">
    <reaction evidence="7">
        <text>Hydrolysis of (1-&gt;2)-alpha-D-(4-O-methyl)glucuronosyl links in the main chain of hardwood xylans.</text>
        <dbReference type="EC" id="3.2.1.131"/>
    </reaction>
</comment>
<proteinExistence type="inferred from homology"/>
<evidence type="ECO:0000256" key="4">
    <source>
        <dbReference type="ARBA" id="ARBA00023277"/>
    </source>
</evidence>
<gene>
    <name evidence="15" type="ORF">C5749_14350</name>
</gene>
<evidence type="ECO:0000256" key="2">
    <source>
        <dbReference type="ARBA" id="ARBA00022651"/>
    </source>
</evidence>
<dbReference type="FunFam" id="3.20.20.80:FF:000096">
    <property type="entry name" value="Xylan alpha-1,2-glucuronidase"/>
    <property type="match status" value="1"/>
</dbReference>
<evidence type="ECO:0000259" key="13">
    <source>
        <dbReference type="Pfam" id="PF07477"/>
    </source>
</evidence>
<protein>
    <recommendedName>
        <fullName evidence="8">xylan alpha-1,2-glucuronosidase</fullName>
        <ecNumber evidence="8">3.2.1.131</ecNumber>
    </recommendedName>
    <alternativeName>
        <fullName evidence="9">Alpha-glucuronidase</fullName>
    </alternativeName>
</protein>
<evidence type="ECO:0000313" key="15">
    <source>
        <dbReference type="EMBL" id="PRD54850.1"/>
    </source>
</evidence>
<evidence type="ECO:0000256" key="5">
    <source>
        <dbReference type="ARBA" id="ARBA00023295"/>
    </source>
</evidence>
<feature type="domain" description="Glycosyl hydrolase family 67 catalytic" evidence="14">
    <location>
        <begin position="118"/>
        <end position="431"/>
    </location>
</feature>